<sequence length="65" mass="7450">MSGTVEMSGELLHSTFIQATVYKHLIKTVCLHRRRCYKSYVGELFKSTSRFSFQHCCGGMIMLSL</sequence>
<accession>A0A816K1I3</accession>
<dbReference type="Proteomes" id="UP001295469">
    <property type="component" value="Chromosome C02"/>
</dbReference>
<protein>
    <submittedName>
        <fullName evidence="1">(rape) hypothetical protein</fullName>
    </submittedName>
</protein>
<gene>
    <name evidence="1" type="ORF">DARMORV10_C02P24200.1</name>
</gene>
<evidence type="ECO:0000313" key="1">
    <source>
        <dbReference type="EMBL" id="CAF1904160.1"/>
    </source>
</evidence>
<proteinExistence type="predicted"/>
<dbReference type="EMBL" id="HG994366">
    <property type="protein sequence ID" value="CAF1904160.1"/>
    <property type="molecule type" value="Genomic_DNA"/>
</dbReference>
<dbReference type="AlphaFoldDB" id="A0A816K1I3"/>
<organism evidence="1">
    <name type="scientific">Brassica napus</name>
    <name type="common">Rape</name>
    <dbReference type="NCBI Taxonomy" id="3708"/>
    <lineage>
        <taxon>Eukaryota</taxon>
        <taxon>Viridiplantae</taxon>
        <taxon>Streptophyta</taxon>
        <taxon>Embryophyta</taxon>
        <taxon>Tracheophyta</taxon>
        <taxon>Spermatophyta</taxon>
        <taxon>Magnoliopsida</taxon>
        <taxon>eudicotyledons</taxon>
        <taxon>Gunneridae</taxon>
        <taxon>Pentapetalae</taxon>
        <taxon>rosids</taxon>
        <taxon>malvids</taxon>
        <taxon>Brassicales</taxon>
        <taxon>Brassicaceae</taxon>
        <taxon>Brassiceae</taxon>
        <taxon>Brassica</taxon>
    </lineage>
</organism>
<reference evidence="1" key="1">
    <citation type="submission" date="2021-01" db="EMBL/GenBank/DDBJ databases">
        <authorList>
            <consortium name="Genoscope - CEA"/>
            <person name="William W."/>
        </authorList>
    </citation>
    <scope>NUCLEOTIDE SEQUENCE</scope>
</reference>
<name>A0A816K1I3_BRANA</name>